<gene>
    <name evidence="1" type="ORF">S01H1_79983</name>
</gene>
<reference evidence="1" key="1">
    <citation type="journal article" date="2014" name="Front. Microbiol.">
        <title>High frequency of phylogenetically diverse reductive dehalogenase-homologous genes in deep subseafloor sedimentary metagenomes.</title>
        <authorList>
            <person name="Kawai M."/>
            <person name="Futagami T."/>
            <person name="Toyoda A."/>
            <person name="Takaki Y."/>
            <person name="Nishi S."/>
            <person name="Hori S."/>
            <person name="Arai W."/>
            <person name="Tsubouchi T."/>
            <person name="Morono Y."/>
            <person name="Uchiyama I."/>
            <person name="Ito T."/>
            <person name="Fujiyama A."/>
            <person name="Inagaki F."/>
            <person name="Takami H."/>
        </authorList>
    </citation>
    <scope>NUCLEOTIDE SEQUENCE</scope>
    <source>
        <strain evidence="1">Expedition CK06-06</strain>
    </source>
</reference>
<feature type="non-terminal residue" evidence="1">
    <location>
        <position position="1"/>
    </location>
</feature>
<accession>X0XMA6</accession>
<dbReference type="AlphaFoldDB" id="X0XMA6"/>
<proteinExistence type="predicted"/>
<evidence type="ECO:0008006" key="2">
    <source>
        <dbReference type="Google" id="ProtNLM"/>
    </source>
</evidence>
<protein>
    <recommendedName>
        <fullName evidence="2">HTH arsR-type domain-containing protein</fullName>
    </recommendedName>
</protein>
<dbReference type="SUPFAM" id="SSF46785">
    <property type="entry name" value="Winged helix' DNA-binding domain"/>
    <property type="match status" value="1"/>
</dbReference>
<dbReference type="EMBL" id="BARS01053967">
    <property type="protein sequence ID" value="GAG44305.1"/>
    <property type="molecule type" value="Genomic_DNA"/>
</dbReference>
<organism evidence="1">
    <name type="scientific">marine sediment metagenome</name>
    <dbReference type="NCBI Taxonomy" id="412755"/>
    <lineage>
        <taxon>unclassified sequences</taxon>
        <taxon>metagenomes</taxon>
        <taxon>ecological metagenomes</taxon>
    </lineage>
</organism>
<dbReference type="InterPro" id="IPR036390">
    <property type="entry name" value="WH_DNA-bd_sf"/>
</dbReference>
<dbReference type="InterPro" id="IPR036388">
    <property type="entry name" value="WH-like_DNA-bd_sf"/>
</dbReference>
<dbReference type="Gene3D" id="1.10.10.10">
    <property type="entry name" value="Winged helix-like DNA-binding domain superfamily/Winged helix DNA-binding domain"/>
    <property type="match status" value="1"/>
</dbReference>
<evidence type="ECO:0000313" key="1">
    <source>
        <dbReference type="EMBL" id="GAG44305.1"/>
    </source>
</evidence>
<comment type="caution">
    <text evidence="1">The sequence shown here is derived from an EMBL/GenBank/DDBJ whole genome shotgun (WGS) entry which is preliminary data.</text>
</comment>
<name>X0XMA6_9ZZZZ</name>
<sequence>VKIVDKTFSLPPKVIVAYAQLDQAFTSGDLARTCDISRSSAKFYLNKMVEMRLVTKVPHKRRYQKYANANTFSDWLKDLIKLAVTPLETGALNLPEEE</sequence>